<dbReference type="GO" id="GO:0003677">
    <property type="term" value="F:DNA binding"/>
    <property type="evidence" value="ECO:0007669"/>
    <property type="project" value="TreeGrafter"/>
</dbReference>
<evidence type="ECO:0000313" key="4">
    <source>
        <dbReference type="Proteomes" id="UP000427769"/>
    </source>
</evidence>
<dbReference type="InterPro" id="IPR027417">
    <property type="entry name" value="P-loop_NTPase"/>
</dbReference>
<sequence length="773" mass="88478">MEAREHTAQVRYEDRIDREERFRKGHLPILYCSPTMELGVDIAELNCVNMRNVPPTPANYAQRSGRAGRSGQPALVFSYCSTFRPHDQYFFKRPHLMVAGSVTPPRLDLANEDLIKTHVHAVWLAEAGIHLGTSLKDVLDLSGENPSLALQDHVRDDIAAISPRERAVKRAKDVLSDIEDWLRETDWFSDQWISEVISQVGTEFERACERWRGLYRAAARQVDAMHRIVNDHHKSHDEKEKAKRLRAEAEAQLDLLTESQNVVASDFYSYRYFASEGFLPGYNFPRLPLSAFIPGRRRQKGVDEFLSRPRFLAIAEFGPRAIVYHEGSRFRINKVILPVEDRGDGEDIVTNAAKQCETCGYLHPIHSGDGPDLCERCGQPLSIPLRNLFRLQNVATKRVERINSDEEERLRLGYEIKTGIRFSRKSGGLSCKTASVKDGENVIATLVYGHSSTLWRINLGWTRRANKDQHGFVLDTERGYWATNQQDADDAEDPLSKRKRRVVPFVEDTKNALLFEPVQDWDDTVMASLQAALKNAIQIEYQLEDSELAAEPLPGRDSRHCLLFYEAAEGGAGVLRLLLEDATAFNRVARQALSLCHFDPDTGEDLRRPPEGKEDCEAACYDCLLSYFNQGDHAILDRKAIRDFLLRFRDAKVDLSPAVPPRAIHLELLRNQCQSGLEKNWLQFLEEAGYNLPSKAQLFLEKCKTRPDFLYDDKMVAIYVDGPHHEYPERKDRDAQQMDCLADVLTYQVIRFGHRDDWEQIIARHPHIFGRRL</sequence>
<evidence type="ECO:0000256" key="1">
    <source>
        <dbReference type="SAM" id="Coils"/>
    </source>
</evidence>
<dbReference type="PANTHER" id="PTHR47962:SF5">
    <property type="entry name" value="ATP-DEPENDENT HELICASE LHR-RELATED"/>
    <property type="match status" value="1"/>
</dbReference>
<accession>A0A5K7ZGJ3</accession>
<reference evidence="3 4" key="1">
    <citation type="submission" date="2019-11" db="EMBL/GenBank/DDBJ databases">
        <title>Comparative genomics of hydrocarbon-degrading Desulfosarcina strains.</title>
        <authorList>
            <person name="Watanabe M."/>
            <person name="Kojima H."/>
            <person name="Fukui M."/>
        </authorList>
    </citation>
    <scope>NUCLEOTIDE SEQUENCE [LARGE SCALE GENOMIC DNA]</scope>
    <source>
        <strain evidence="3 4">PP31</strain>
    </source>
</reference>
<dbReference type="Proteomes" id="UP000427769">
    <property type="component" value="Chromosome"/>
</dbReference>
<dbReference type="EMBL" id="AP021875">
    <property type="protein sequence ID" value="BBO77454.1"/>
    <property type="molecule type" value="Genomic_DNA"/>
</dbReference>
<dbReference type="PANTHER" id="PTHR47962">
    <property type="entry name" value="ATP-DEPENDENT HELICASE LHR-RELATED-RELATED"/>
    <property type="match status" value="1"/>
</dbReference>
<gene>
    <name evidence="3" type="ORF">DSCW_48710</name>
</gene>
<evidence type="ECO:0000313" key="3">
    <source>
        <dbReference type="EMBL" id="BBO77454.1"/>
    </source>
</evidence>
<dbReference type="Pfam" id="PF00271">
    <property type="entry name" value="Helicase_C"/>
    <property type="match status" value="1"/>
</dbReference>
<dbReference type="Gene3D" id="3.40.50.300">
    <property type="entry name" value="P-loop containing nucleotide triphosphate hydrolases"/>
    <property type="match status" value="1"/>
</dbReference>
<protein>
    <recommendedName>
        <fullName evidence="2">Helicase C-terminal domain-containing protein</fullName>
    </recommendedName>
</protein>
<keyword evidence="1" id="KW-0175">Coiled coil</keyword>
<name>A0A5K7ZGJ3_9BACT</name>
<dbReference type="GO" id="GO:0016887">
    <property type="term" value="F:ATP hydrolysis activity"/>
    <property type="evidence" value="ECO:0007669"/>
    <property type="project" value="TreeGrafter"/>
</dbReference>
<dbReference type="InterPro" id="IPR052511">
    <property type="entry name" value="ATP-dep_Helicase"/>
</dbReference>
<organism evidence="3 4">
    <name type="scientific">Desulfosarcina widdelii</name>
    <dbReference type="NCBI Taxonomy" id="947919"/>
    <lineage>
        <taxon>Bacteria</taxon>
        <taxon>Pseudomonadati</taxon>
        <taxon>Thermodesulfobacteriota</taxon>
        <taxon>Desulfobacteria</taxon>
        <taxon>Desulfobacterales</taxon>
        <taxon>Desulfosarcinaceae</taxon>
        <taxon>Desulfosarcina</taxon>
    </lineage>
</organism>
<feature type="domain" description="Helicase C-terminal" evidence="2">
    <location>
        <begin position="1"/>
        <end position="115"/>
    </location>
</feature>
<dbReference type="SMART" id="SM00490">
    <property type="entry name" value="HELICc"/>
    <property type="match status" value="1"/>
</dbReference>
<proteinExistence type="predicted"/>
<feature type="coiled-coil region" evidence="1">
    <location>
        <begin position="232"/>
        <end position="259"/>
    </location>
</feature>
<keyword evidence="4" id="KW-1185">Reference proteome</keyword>
<dbReference type="InterPro" id="IPR001650">
    <property type="entry name" value="Helicase_C-like"/>
</dbReference>
<dbReference type="Gene3D" id="3.40.960.10">
    <property type="entry name" value="VSR Endonuclease"/>
    <property type="match status" value="1"/>
</dbReference>
<dbReference type="AlphaFoldDB" id="A0A5K7ZGJ3"/>
<dbReference type="Pfam" id="PF09369">
    <property type="entry name" value="MZB"/>
    <property type="match status" value="1"/>
</dbReference>
<dbReference type="InterPro" id="IPR018973">
    <property type="entry name" value="MZB"/>
</dbReference>
<dbReference type="KEGG" id="dwd:DSCW_48710"/>
<dbReference type="SUPFAM" id="SSF52540">
    <property type="entry name" value="P-loop containing nucleoside triphosphate hydrolases"/>
    <property type="match status" value="1"/>
</dbReference>
<evidence type="ECO:0000259" key="2">
    <source>
        <dbReference type="PROSITE" id="PS51194"/>
    </source>
</evidence>
<dbReference type="PROSITE" id="PS51194">
    <property type="entry name" value="HELICASE_CTER"/>
    <property type="match status" value="1"/>
</dbReference>